<keyword evidence="2 4" id="KW-0963">Cytoplasm</keyword>
<feature type="domain" description="TNase-like" evidence="6">
    <location>
        <begin position="194"/>
        <end position="329"/>
    </location>
</feature>
<feature type="domain" description="TNase-like" evidence="6">
    <location>
        <begin position="18"/>
        <end position="167"/>
    </location>
</feature>
<dbReference type="GO" id="GO:0006402">
    <property type="term" value="P:mRNA catabolic process"/>
    <property type="evidence" value="ECO:0007669"/>
    <property type="project" value="UniProtKB-UniRule"/>
</dbReference>
<dbReference type="InterPro" id="IPR016071">
    <property type="entry name" value="Staphylococal_nuclease_OB-fold"/>
</dbReference>
<dbReference type="CDD" id="cd00175">
    <property type="entry name" value="SNc"/>
    <property type="match status" value="3"/>
</dbReference>
<name>A0A8C2KFA9_CYPCA</name>
<sequence>MASAVAAQVQSSPASAPQLQRGIVKMVLSGCAVIVRGQPRGGPPPERQINLSNIRAGALARRAIQGQPDTKDTPDEPWAFQAREFLRKKVIGKEVCFTVENKTPQGREYGMVYLGKDTSGENIAESLVTEGLATVRREGIRGNNPEQARLCDLEDQAKAAKKGLWSEGGGAHTIRDLKYTIENPRNFVDSLHQKPVNAIIEHVRDGCIVRALLLPDYYLVTVMLSGVKCPTFKREADGSETPEPFSAEAKFFTESRLLQRDVQIILESCPNQVILGTILHPNGNITELLLKEGFARCVDWSMAVYTQGAEKLRAAERSAKERKVRIWKDYVAPTANLDQKDRQFVAKVMQVMNADAIVVKLNSGEHKTIHLSSIRPPRLEGEEKNKDKDKRFRPLYDIPYMFEAREFLRKKLIGKKVNVTVDYIRAATSAMETGGVPAFPERTCATVTIGGINIAEALISKGLATVIRYRQDDDQRSSHYDELLAAEARAIKNGKGLHSKKEVPIHRVADISGETQKAKQFLPFLQRAGRSEAVVEYVFSGSRLKLYMPKETCLITFLLAGIECPRGSRNMPGGMQVAEPYSEEATFFTKELVLQRELWANYEEKPKEEVAQLTEEKERVAKYRAVYVTEITDGLHFYAQDVETGTKLESLMESMRGEIAAQPPVEGSFSPRRGDFCIAKFGDGEWYRARIEKVESPAKVHVYYIDYGNREILSSTRLAALPPAFSTRTLPPQATEYAFAFIQVPQDDDARTDAVDSVVRDIQNTQCLLNVEYSGIVCPHVTLQFADSKDDVGLGLVKEGLVMVDVRKEKHLQKMVTEYLNGQESAKSARLNIWRYGDFRDDDAVEFGYRR</sequence>
<dbReference type="FunFam" id="2.40.50.90:FF:000005">
    <property type="entry name" value="Staphylococcal nuclease domain-containing protein"/>
    <property type="match status" value="1"/>
</dbReference>
<accession>A0A8C2KFA9</accession>
<dbReference type="SUPFAM" id="SSF50199">
    <property type="entry name" value="Staphylococcal nuclease"/>
    <property type="match status" value="5"/>
</dbReference>
<dbReference type="SUPFAM" id="SSF63748">
    <property type="entry name" value="Tudor/PWWP/MBT"/>
    <property type="match status" value="1"/>
</dbReference>
<proteinExistence type="predicted"/>
<dbReference type="PANTHER" id="PTHR12302:SF2">
    <property type="entry name" value="STAPHYLOCOCCAL NUCLEASE DOMAIN-CONTAINING PROTEIN 1"/>
    <property type="match status" value="1"/>
</dbReference>
<dbReference type="Proteomes" id="UP000694701">
    <property type="component" value="Unplaced"/>
</dbReference>
<dbReference type="PIRSF" id="PIRSF017179">
    <property type="entry name" value="RISC-Tudor-SN"/>
    <property type="match status" value="1"/>
</dbReference>
<dbReference type="PANTHER" id="PTHR12302">
    <property type="entry name" value="EBNA2 BINDING PROTEIN P100"/>
    <property type="match status" value="1"/>
</dbReference>
<dbReference type="GO" id="GO:1990599">
    <property type="term" value="F:3' overhang single-stranded DNA endodeoxyribonuclease activity"/>
    <property type="evidence" value="ECO:0007669"/>
    <property type="project" value="UniProtKB-EC"/>
</dbReference>
<reference evidence="7" key="1">
    <citation type="submission" date="2025-08" db="UniProtKB">
        <authorList>
            <consortium name="Ensembl"/>
        </authorList>
    </citation>
    <scope>IDENTIFICATION</scope>
</reference>
<dbReference type="Pfam" id="PF00565">
    <property type="entry name" value="SNase"/>
    <property type="match status" value="3"/>
</dbReference>
<dbReference type="FunFam" id="2.40.50.90:FF:000004">
    <property type="entry name" value="Staphylococcal nuclease domain-containing protein"/>
    <property type="match status" value="1"/>
</dbReference>
<evidence type="ECO:0000313" key="7">
    <source>
        <dbReference type="Ensembl" id="ENSCCRP00020109558.1"/>
    </source>
</evidence>
<dbReference type="Gene3D" id="2.30.30.140">
    <property type="match status" value="1"/>
</dbReference>
<evidence type="ECO:0000259" key="5">
    <source>
        <dbReference type="PROSITE" id="PS50304"/>
    </source>
</evidence>
<dbReference type="AlphaFoldDB" id="A0A8C2KFA9"/>
<evidence type="ECO:0000256" key="4">
    <source>
        <dbReference type="PIRNR" id="PIRNR017179"/>
    </source>
</evidence>
<dbReference type="Pfam" id="PF00567">
    <property type="entry name" value="TUDOR"/>
    <property type="match status" value="1"/>
</dbReference>
<evidence type="ECO:0000256" key="1">
    <source>
        <dbReference type="ARBA" id="ARBA00004496"/>
    </source>
</evidence>
<dbReference type="FunFam" id="2.40.50.90:FF:000002">
    <property type="entry name" value="Staphylococcal nuclease domain-containing protein"/>
    <property type="match status" value="1"/>
</dbReference>
<feature type="domain" description="Tudor" evidence="5">
    <location>
        <begin position="670"/>
        <end position="728"/>
    </location>
</feature>
<organism evidence="7 8">
    <name type="scientific">Cyprinus carpio</name>
    <name type="common">Common carp</name>
    <dbReference type="NCBI Taxonomy" id="7962"/>
    <lineage>
        <taxon>Eukaryota</taxon>
        <taxon>Metazoa</taxon>
        <taxon>Chordata</taxon>
        <taxon>Craniata</taxon>
        <taxon>Vertebrata</taxon>
        <taxon>Euteleostomi</taxon>
        <taxon>Actinopterygii</taxon>
        <taxon>Neopterygii</taxon>
        <taxon>Teleostei</taxon>
        <taxon>Ostariophysi</taxon>
        <taxon>Cypriniformes</taxon>
        <taxon>Cyprinidae</taxon>
        <taxon>Cyprininae</taxon>
        <taxon>Cyprinus</taxon>
    </lineage>
</organism>
<dbReference type="Gene3D" id="2.40.50.90">
    <property type="match status" value="5"/>
</dbReference>
<comment type="subcellular location">
    <subcellularLocation>
        <location evidence="1 4">Cytoplasm</location>
    </subcellularLocation>
</comment>
<dbReference type="InterPro" id="IPR016685">
    <property type="entry name" value="Silence_cplx_Nase-comp_TudorSN"/>
</dbReference>
<dbReference type="CDD" id="cd20433">
    <property type="entry name" value="Tudor_TDRD11"/>
    <property type="match status" value="1"/>
</dbReference>
<comment type="catalytic activity">
    <reaction evidence="4">
        <text>Endonucleolytic cleavage to nucleoside 3'-phosphates and 3'-phosphooligonucleotide end-products.</text>
        <dbReference type="EC" id="3.1.31.1"/>
    </reaction>
</comment>
<evidence type="ECO:0000313" key="8">
    <source>
        <dbReference type="Proteomes" id="UP000694701"/>
    </source>
</evidence>
<protein>
    <recommendedName>
        <fullName evidence="4">Staphylococcal nuclease domain-containing protein</fullName>
        <ecNumber evidence="4">3.1.31.1</ecNumber>
    </recommendedName>
</protein>
<dbReference type="GO" id="GO:0031047">
    <property type="term" value="P:regulatory ncRNA-mediated gene silencing"/>
    <property type="evidence" value="ECO:0007669"/>
    <property type="project" value="UniProtKB-UniRule"/>
</dbReference>
<comment type="function">
    <text evidence="4">Endonuclease that mediates miRNA decay of both protein-free and AGO2-loaded miRNAs.</text>
</comment>
<keyword evidence="3" id="KW-0677">Repeat</keyword>
<evidence type="ECO:0000256" key="3">
    <source>
        <dbReference type="ARBA" id="ARBA00022737"/>
    </source>
</evidence>
<dbReference type="InterPro" id="IPR002999">
    <property type="entry name" value="Tudor"/>
</dbReference>
<dbReference type="PROSITE" id="PS50304">
    <property type="entry name" value="TUDOR"/>
    <property type="match status" value="1"/>
</dbReference>
<dbReference type="PROSITE" id="PS50830">
    <property type="entry name" value="TNASE_3"/>
    <property type="match status" value="3"/>
</dbReference>
<dbReference type="EC" id="3.1.31.1" evidence="4"/>
<dbReference type="GO" id="GO:0004521">
    <property type="term" value="F:RNA endonuclease activity"/>
    <property type="evidence" value="ECO:0007669"/>
    <property type="project" value="UniProtKB-UniRule"/>
</dbReference>
<evidence type="ECO:0000259" key="6">
    <source>
        <dbReference type="PROSITE" id="PS50830"/>
    </source>
</evidence>
<dbReference type="InterPro" id="IPR035437">
    <property type="entry name" value="SNase_OB-fold_sf"/>
</dbReference>
<dbReference type="PROSITE" id="PS01284">
    <property type="entry name" value="TNASE_2"/>
    <property type="match status" value="1"/>
</dbReference>
<dbReference type="InterPro" id="IPR047386">
    <property type="entry name" value="Tudor_TDRD11"/>
</dbReference>
<evidence type="ECO:0000256" key="2">
    <source>
        <dbReference type="ARBA" id="ARBA00022490"/>
    </source>
</evidence>
<dbReference type="GO" id="GO:0005829">
    <property type="term" value="C:cytosol"/>
    <property type="evidence" value="ECO:0007669"/>
    <property type="project" value="UniProtKB-UniRule"/>
</dbReference>
<dbReference type="SMART" id="SM00318">
    <property type="entry name" value="SNc"/>
    <property type="match status" value="4"/>
</dbReference>
<dbReference type="InterPro" id="IPR002071">
    <property type="entry name" value="Thermonucl_AS"/>
</dbReference>
<feature type="domain" description="TNase-like" evidence="6">
    <location>
        <begin position="342"/>
        <end position="500"/>
    </location>
</feature>
<dbReference type="SMART" id="SM00333">
    <property type="entry name" value="TUDOR"/>
    <property type="match status" value="1"/>
</dbReference>
<dbReference type="FunFam" id="2.40.50.90:FF:000001">
    <property type="entry name" value="Staphylococcal nuclease domain-containing protein"/>
    <property type="match status" value="1"/>
</dbReference>
<dbReference type="GO" id="GO:0005634">
    <property type="term" value="C:nucleus"/>
    <property type="evidence" value="ECO:0007669"/>
    <property type="project" value="TreeGrafter"/>
</dbReference>
<dbReference type="GO" id="GO:0031332">
    <property type="term" value="C:RNAi effector complex"/>
    <property type="evidence" value="ECO:0007669"/>
    <property type="project" value="InterPro"/>
</dbReference>
<dbReference type="Ensembl" id="ENSCCRT00020119671.1">
    <property type="protein sequence ID" value="ENSCCRP00020109558.1"/>
    <property type="gene ID" value="ENSCCRG00020049804.1"/>
</dbReference>
<dbReference type="GO" id="GO:0003723">
    <property type="term" value="F:RNA binding"/>
    <property type="evidence" value="ECO:0007669"/>
    <property type="project" value="UniProtKB-UniRule"/>
</dbReference>
<dbReference type="FunFam" id="2.30.30.140:FF:000047">
    <property type="entry name" value="Staphylococcal nuclease domain-containing protein"/>
    <property type="match status" value="1"/>
</dbReference>